<dbReference type="AlphaFoldDB" id="A0A4S8IYV1"/>
<keyword evidence="3" id="KW-0808">Transferase</keyword>
<keyword evidence="9" id="KW-1185">Reference proteome</keyword>
<dbReference type="GO" id="GO:0000139">
    <property type="term" value="C:Golgi membrane"/>
    <property type="evidence" value="ECO:0007669"/>
    <property type="project" value="UniProtKB-SubCell"/>
</dbReference>
<protein>
    <submittedName>
        <fullName evidence="8">Uncharacterized protein</fullName>
    </submittedName>
</protein>
<evidence type="ECO:0000313" key="8">
    <source>
        <dbReference type="EMBL" id="THU53172.1"/>
    </source>
</evidence>
<dbReference type="PANTHER" id="PTHR32044">
    <property type="entry name" value="GLUCOMANNAN 4-BETA-MANNOSYLTRANSFERASE 9"/>
    <property type="match status" value="1"/>
</dbReference>
<keyword evidence="5" id="KW-1133">Transmembrane helix</keyword>
<evidence type="ECO:0000256" key="1">
    <source>
        <dbReference type="ARBA" id="ARBA00004394"/>
    </source>
</evidence>
<dbReference type="SUPFAM" id="SSF53448">
    <property type="entry name" value="Nucleotide-diphospho-sugar transferases"/>
    <property type="match status" value="1"/>
</dbReference>
<keyword evidence="4" id="KW-0812">Transmembrane</keyword>
<evidence type="ECO:0000256" key="4">
    <source>
        <dbReference type="ARBA" id="ARBA00022692"/>
    </source>
</evidence>
<evidence type="ECO:0000256" key="5">
    <source>
        <dbReference type="ARBA" id="ARBA00022989"/>
    </source>
</evidence>
<dbReference type="EMBL" id="PYDT01000008">
    <property type="protein sequence ID" value="THU53172.1"/>
    <property type="molecule type" value="Genomic_DNA"/>
</dbReference>
<comment type="subcellular location">
    <subcellularLocation>
        <location evidence="1">Golgi apparatus membrane</location>
    </subcellularLocation>
</comment>
<dbReference type="GO" id="GO:0051753">
    <property type="term" value="F:mannan synthase activity"/>
    <property type="evidence" value="ECO:0007669"/>
    <property type="project" value="TreeGrafter"/>
</dbReference>
<dbReference type="PANTHER" id="PTHR32044:SF21">
    <property type="entry name" value="GLUCOMANNAN 4-BETA-MANNOSYLTRANSFERASE 3-RELATED"/>
    <property type="match status" value="1"/>
</dbReference>
<comment type="caution">
    <text evidence="8">The sequence shown here is derived from an EMBL/GenBank/DDBJ whole genome shotgun (WGS) entry which is preliminary data.</text>
</comment>
<sequence length="318" mass="36446">MELDYVKKCDYVAIFDADHEPPPEFLMRTIPFLMRNPALALVQARWKFGESYITGFCTFAVKREMNANECMMTGIQEMSLNNHFKVEQQSGSSALAFFGFNGTAGVRRILAINEAQGWKERENDRGGDGLNSQSNSPWLEVTSELPSNYRADRYQQHRWACGPANLFKKIAMDIATAKKVSLLKRLFLLYNFFFARRIVSHNCIVIPVSSFFPEVVIPKWGVFYIPTVITLLNSIGTPRSDTCTMFFFTIRSFLGIVQIFTFDCDLDILGERHVLAPMQSCHHWLARSRESKGVCGHRETRRCIEDQTSFNSCKETPR</sequence>
<reference evidence="8 9" key="1">
    <citation type="journal article" date="2019" name="Nat. Plants">
        <title>Genome sequencing of Musa balbisiana reveals subgenome evolution and function divergence in polyploid bananas.</title>
        <authorList>
            <person name="Yao X."/>
        </authorList>
    </citation>
    <scope>NUCLEOTIDE SEQUENCE [LARGE SCALE GENOMIC DNA]</scope>
    <source>
        <strain evidence="9">cv. DH-PKW</strain>
        <tissue evidence="8">Leaves</tissue>
    </source>
</reference>
<dbReference type="STRING" id="52838.A0A4S8IYV1"/>
<name>A0A4S8IYV1_MUSBA</name>
<proteinExistence type="predicted"/>
<keyword evidence="6" id="KW-0333">Golgi apparatus</keyword>
<keyword evidence="2" id="KW-0328">Glycosyltransferase</keyword>
<evidence type="ECO:0000256" key="3">
    <source>
        <dbReference type="ARBA" id="ARBA00022679"/>
    </source>
</evidence>
<dbReference type="Proteomes" id="UP000317650">
    <property type="component" value="Chromosome 10"/>
</dbReference>
<dbReference type="InterPro" id="IPR029044">
    <property type="entry name" value="Nucleotide-diphossugar_trans"/>
</dbReference>
<evidence type="ECO:0000313" key="9">
    <source>
        <dbReference type="Proteomes" id="UP000317650"/>
    </source>
</evidence>
<evidence type="ECO:0000256" key="7">
    <source>
        <dbReference type="ARBA" id="ARBA00023136"/>
    </source>
</evidence>
<organism evidence="8 9">
    <name type="scientific">Musa balbisiana</name>
    <name type="common">Banana</name>
    <dbReference type="NCBI Taxonomy" id="52838"/>
    <lineage>
        <taxon>Eukaryota</taxon>
        <taxon>Viridiplantae</taxon>
        <taxon>Streptophyta</taxon>
        <taxon>Embryophyta</taxon>
        <taxon>Tracheophyta</taxon>
        <taxon>Spermatophyta</taxon>
        <taxon>Magnoliopsida</taxon>
        <taxon>Liliopsida</taxon>
        <taxon>Zingiberales</taxon>
        <taxon>Musaceae</taxon>
        <taxon>Musa</taxon>
    </lineage>
</organism>
<accession>A0A4S8IYV1</accession>
<evidence type="ECO:0000256" key="2">
    <source>
        <dbReference type="ARBA" id="ARBA00022676"/>
    </source>
</evidence>
<gene>
    <name evidence="8" type="ORF">C4D60_Mb10t11590</name>
</gene>
<dbReference type="Gene3D" id="3.90.550.10">
    <property type="entry name" value="Spore Coat Polysaccharide Biosynthesis Protein SpsA, Chain A"/>
    <property type="match status" value="1"/>
</dbReference>
<evidence type="ECO:0000256" key="6">
    <source>
        <dbReference type="ARBA" id="ARBA00023034"/>
    </source>
</evidence>
<keyword evidence="7" id="KW-0472">Membrane</keyword>